<evidence type="ECO:0000256" key="2">
    <source>
        <dbReference type="ARBA" id="ARBA00022889"/>
    </source>
</evidence>
<evidence type="ECO:0000256" key="4">
    <source>
        <dbReference type="SAM" id="Phobius"/>
    </source>
</evidence>
<comment type="caution">
    <text evidence="6">The sequence shown here is derived from an EMBL/GenBank/DDBJ whole genome shotgun (WGS) entry which is preliminary data.</text>
</comment>
<keyword evidence="2" id="KW-0130">Cell adhesion</keyword>
<feature type="transmembrane region" description="Helical" evidence="4">
    <location>
        <begin position="124"/>
        <end position="142"/>
    </location>
</feature>
<dbReference type="Pfam" id="PF03777">
    <property type="entry name" value="ChpA-C"/>
    <property type="match status" value="1"/>
</dbReference>
<dbReference type="NCBIfam" id="TIGR01167">
    <property type="entry name" value="LPXTG_anchor"/>
    <property type="match status" value="1"/>
</dbReference>
<keyword evidence="4" id="KW-0812">Transmembrane</keyword>
<evidence type="ECO:0000256" key="3">
    <source>
        <dbReference type="ARBA" id="ARBA00023087"/>
    </source>
</evidence>
<keyword evidence="3" id="KW-0034">Amyloid</keyword>
<keyword evidence="4" id="KW-0472">Membrane</keyword>
<gene>
    <name evidence="6" type="ORF">KGQ19_23985</name>
</gene>
<organism evidence="6 7">
    <name type="scientific">Catenulispora pinistramenti</name>
    <dbReference type="NCBI Taxonomy" id="2705254"/>
    <lineage>
        <taxon>Bacteria</taxon>
        <taxon>Bacillati</taxon>
        <taxon>Actinomycetota</taxon>
        <taxon>Actinomycetes</taxon>
        <taxon>Catenulisporales</taxon>
        <taxon>Catenulisporaceae</taxon>
        <taxon>Catenulispora</taxon>
    </lineage>
</organism>
<dbReference type="Proteomes" id="UP000730482">
    <property type="component" value="Unassembled WGS sequence"/>
</dbReference>
<dbReference type="PROSITE" id="PS51884">
    <property type="entry name" value="CHAPLIN"/>
    <property type="match status" value="1"/>
</dbReference>
<evidence type="ECO:0000313" key="6">
    <source>
        <dbReference type="EMBL" id="MBS2549929.1"/>
    </source>
</evidence>
<keyword evidence="4" id="KW-1133">Transmembrane helix</keyword>
<sequence length="151" mass="14409">MVGVGNGAKGDHCHNAGGASTGGTGGATAVGGSQGSPGVLSGNTIQLPISVPVNLCGDSVNVVGVGNGAKGDACANNTPVTPPPTSPPPPVSGVLPPLASTPETGSALPEVAPAGMLAHTGSDALMLAPIGAALMGGGAFMYRRYKPTRVF</sequence>
<keyword evidence="7" id="KW-1185">Reference proteome</keyword>
<feature type="domain" description="Chaplin" evidence="5">
    <location>
        <begin position="36"/>
        <end position="76"/>
    </location>
</feature>
<proteinExistence type="predicted"/>
<name>A0ABS5KVA6_9ACTN</name>
<protein>
    <submittedName>
        <fullName evidence="6">Chaplin</fullName>
    </submittedName>
</protein>
<evidence type="ECO:0000259" key="5">
    <source>
        <dbReference type="PROSITE" id="PS51884"/>
    </source>
</evidence>
<keyword evidence="1" id="KW-0964">Secreted</keyword>
<evidence type="ECO:0000313" key="7">
    <source>
        <dbReference type="Proteomes" id="UP000730482"/>
    </source>
</evidence>
<accession>A0ABS5KVA6</accession>
<evidence type="ECO:0000256" key="1">
    <source>
        <dbReference type="ARBA" id="ARBA00022512"/>
    </source>
</evidence>
<dbReference type="InterPro" id="IPR005528">
    <property type="entry name" value="ChpA-H"/>
</dbReference>
<keyword evidence="1" id="KW-0134">Cell wall</keyword>
<dbReference type="EMBL" id="JAAFYZ010000086">
    <property type="protein sequence ID" value="MBS2549929.1"/>
    <property type="molecule type" value="Genomic_DNA"/>
</dbReference>
<reference evidence="6 7" key="1">
    <citation type="submission" date="2020-02" db="EMBL/GenBank/DDBJ databases">
        <title>Acidophilic actinobacteria isolated from forest soil.</title>
        <authorList>
            <person name="Golinska P."/>
        </authorList>
    </citation>
    <scope>NUCLEOTIDE SEQUENCE [LARGE SCALE GENOMIC DNA]</scope>
    <source>
        <strain evidence="6 7">NL8</strain>
    </source>
</reference>